<dbReference type="OrthoDB" id="2189758at2759"/>
<reference evidence="1 2" key="2">
    <citation type="submission" date="2014-03" db="EMBL/GenBank/DDBJ databases">
        <title>The Genome Sequence of Anncaliia algerae insect isolate PRA339.</title>
        <authorList>
            <consortium name="The Broad Institute Genome Sequencing Platform"/>
            <consortium name="The Broad Institute Genome Sequencing Center for Infectious Disease"/>
            <person name="Cuomo C."/>
            <person name="Becnel J."/>
            <person name="Sanscrainte N."/>
            <person name="Walker B."/>
            <person name="Young S.K."/>
            <person name="Zeng Q."/>
            <person name="Gargeya S."/>
            <person name="Fitzgerald M."/>
            <person name="Haas B."/>
            <person name="Abouelleil A."/>
            <person name="Alvarado L."/>
            <person name="Arachchi H.M."/>
            <person name="Berlin A.M."/>
            <person name="Chapman S.B."/>
            <person name="Dewar J."/>
            <person name="Goldberg J."/>
            <person name="Griggs A."/>
            <person name="Gujja S."/>
            <person name="Hansen M."/>
            <person name="Howarth C."/>
            <person name="Imamovic A."/>
            <person name="Larimer J."/>
            <person name="McCowan C."/>
            <person name="Murphy C."/>
            <person name="Neiman D."/>
            <person name="Pearson M."/>
            <person name="Priest M."/>
            <person name="Roberts A."/>
            <person name="Saif S."/>
            <person name="Shea T."/>
            <person name="Sisk P."/>
            <person name="Sykes S."/>
            <person name="Wortman J."/>
            <person name="Nusbaum C."/>
            <person name="Birren B."/>
        </authorList>
    </citation>
    <scope>NUCLEOTIDE SEQUENCE [LARGE SCALE GENOMIC DNA]</scope>
    <source>
        <strain evidence="1 2">PRA339</strain>
    </source>
</reference>
<reference evidence="2" key="1">
    <citation type="submission" date="2013-02" db="EMBL/GenBank/DDBJ databases">
        <authorList>
            <consortium name="The Broad Institute Genome Sequencing Platform"/>
            <person name="Cuomo C."/>
            <person name="Becnel J."/>
            <person name="Sanscrainte N."/>
            <person name="Walker B."/>
            <person name="Young S.K."/>
            <person name="Zeng Q."/>
            <person name="Gargeya S."/>
            <person name="Fitzgerald M."/>
            <person name="Haas B."/>
            <person name="Abouelleil A."/>
            <person name="Alvarado L."/>
            <person name="Arachchi H.M."/>
            <person name="Berlin A.M."/>
            <person name="Chapman S.B."/>
            <person name="Dewar J."/>
            <person name="Goldberg J."/>
            <person name="Griggs A."/>
            <person name="Gujja S."/>
            <person name="Hansen M."/>
            <person name="Howarth C."/>
            <person name="Imamovic A."/>
            <person name="Larimer J."/>
            <person name="McCowan C."/>
            <person name="Murphy C."/>
            <person name="Neiman D."/>
            <person name="Pearson M."/>
            <person name="Priest M."/>
            <person name="Roberts A."/>
            <person name="Saif S."/>
            <person name="Shea T."/>
            <person name="Sisk P."/>
            <person name="Sykes S."/>
            <person name="Wortman J."/>
            <person name="Nusbaum C."/>
            <person name="Birren B."/>
        </authorList>
    </citation>
    <scope>NUCLEOTIDE SEQUENCE [LARGE SCALE GENOMIC DNA]</scope>
    <source>
        <strain evidence="2">PRA339</strain>
    </source>
</reference>
<keyword evidence="2" id="KW-1185">Reference proteome</keyword>
<proteinExistence type="predicted"/>
<sequence length="133" mass="16050">MSRIENLNKKRLLNAKSKLAALYSTIQNSFAKKINIKEGSTFLKLYKKYKNHFKYLIHNKPLKKKLSFEEKLEIKSNDIFFIDKKITYKMYKKRPFLVLNMINENENDICIFCLNSFDNLKEHLKEEIKNFFN</sequence>
<dbReference type="Proteomes" id="UP000030655">
    <property type="component" value="Unassembled WGS sequence"/>
</dbReference>
<accession>A0A059EWX8</accession>
<evidence type="ECO:0000313" key="2">
    <source>
        <dbReference type="Proteomes" id="UP000030655"/>
    </source>
</evidence>
<evidence type="ECO:0000313" key="1">
    <source>
        <dbReference type="EMBL" id="KCZ79523.1"/>
    </source>
</evidence>
<dbReference type="VEuPathDB" id="MicrosporidiaDB:H312_03081"/>
<dbReference type="AlphaFoldDB" id="A0A059EWX8"/>
<dbReference type="HOGENOM" id="CLU_1916551_0_0_1"/>
<gene>
    <name evidence="1" type="ORF">H312_03081</name>
</gene>
<organism evidence="1 2">
    <name type="scientific">Anncaliia algerae PRA339</name>
    <dbReference type="NCBI Taxonomy" id="1288291"/>
    <lineage>
        <taxon>Eukaryota</taxon>
        <taxon>Fungi</taxon>
        <taxon>Fungi incertae sedis</taxon>
        <taxon>Microsporidia</taxon>
        <taxon>Tubulinosematoidea</taxon>
        <taxon>Tubulinosematidae</taxon>
        <taxon>Anncaliia</taxon>
    </lineage>
</organism>
<name>A0A059EWX8_9MICR</name>
<dbReference type="EMBL" id="KK365261">
    <property type="protein sequence ID" value="KCZ79523.1"/>
    <property type="molecule type" value="Genomic_DNA"/>
</dbReference>
<protein>
    <submittedName>
        <fullName evidence="1">Uncharacterized protein</fullName>
    </submittedName>
</protein>